<keyword evidence="2" id="KW-1185">Reference proteome</keyword>
<protein>
    <submittedName>
        <fullName evidence="1">Uncharacterized protein</fullName>
    </submittedName>
</protein>
<evidence type="ECO:0000313" key="2">
    <source>
        <dbReference type="Proteomes" id="UP001595859"/>
    </source>
</evidence>
<sequence>MPHHLRFDPRTREGRAIHKLFAAVKNDVEEPNGRWNGAAVVELLDQWFTDLGYDVATPASTVDI</sequence>
<comment type="caution">
    <text evidence="1">The sequence shown here is derived from an EMBL/GenBank/DDBJ whole genome shotgun (WGS) entry which is preliminary data.</text>
</comment>
<dbReference type="EMBL" id="JBHSIS010000027">
    <property type="protein sequence ID" value="MFC4859275.1"/>
    <property type="molecule type" value="Genomic_DNA"/>
</dbReference>
<organism evidence="1 2">
    <name type="scientific">Actinophytocola glycyrrhizae</name>
    <dbReference type="NCBI Taxonomy" id="2044873"/>
    <lineage>
        <taxon>Bacteria</taxon>
        <taxon>Bacillati</taxon>
        <taxon>Actinomycetota</taxon>
        <taxon>Actinomycetes</taxon>
        <taxon>Pseudonocardiales</taxon>
        <taxon>Pseudonocardiaceae</taxon>
    </lineage>
</organism>
<gene>
    <name evidence="1" type="ORF">ACFPCV_37755</name>
</gene>
<name>A0ABV9SC76_9PSEU</name>
<accession>A0ABV9SC76</accession>
<evidence type="ECO:0000313" key="1">
    <source>
        <dbReference type="EMBL" id="MFC4859275.1"/>
    </source>
</evidence>
<dbReference type="Proteomes" id="UP001595859">
    <property type="component" value="Unassembled WGS sequence"/>
</dbReference>
<dbReference type="RefSeq" id="WP_378062234.1">
    <property type="nucleotide sequence ID" value="NZ_JBHSIS010000027.1"/>
</dbReference>
<proteinExistence type="predicted"/>
<reference evidence="2" key="1">
    <citation type="journal article" date="2019" name="Int. J. Syst. Evol. Microbiol.">
        <title>The Global Catalogue of Microorganisms (GCM) 10K type strain sequencing project: providing services to taxonomists for standard genome sequencing and annotation.</title>
        <authorList>
            <consortium name="The Broad Institute Genomics Platform"/>
            <consortium name="The Broad Institute Genome Sequencing Center for Infectious Disease"/>
            <person name="Wu L."/>
            <person name="Ma J."/>
        </authorList>
    </citation>
    <scope>NUCLEOTIDE SEQUENCE [LARGE SCALE GENOMIC DNA]</scope>
    <source>
        <strain evidence="2">ZS-22-S1</strain>
    </source>
</reference>